<evidence type="ECO:0000313" key="2">
    <source>
        <dbReference type="Proteomes" id="UP000029462"/>
    </source>
</evidence>
<gene>
    <name evidence="1" type="ORF">EV102420_07_02640</name>
</gene>
<dbReference type="AlphaFoldDB" id="A0A090V2E8"/>
<dbReference type="OrthoDB" id="9204728at2"/>
<dbReference type="RefSeq" id="WP_042389790.1">
    <property type="nucleotide sequence ID" value="NZ_BBMZ01000007.1"/>
</dbReference>
<proteinExistence type="predicted"/>
<evidence type="ECO:0000313" key="1">
    <source>
        <dbReference type="EMBL" id="GAL57444.1"/>
    </source>
</evidence>
<dbReference type="STRING" id="1115515.EV102420_07_02640"/>
<keyword evidence="2" id="KW-1185">Reference proteome</keyword>
<accession>A0A090V2E8</accession>
<evidence type="ECO:0008006" key="3">
    <source>
        <dbReference type="Google" id="ProtNLM"/>
    </source>
</evidence>
<sequence length="465" mass="49870">MATGFYLRIGDHTSCGGKILTGTPEIDWYGANAAREGDLVSCGKNPGVTYEIIGGTESFMDERQRLAGTLDSFSSCPCKARFIPSIPDCYEKETDSSLRRSSVAAAVFVPAAVMPKRFSEPEPEQHAQTVKKKMGTDAGFAVIPYGGTMDAWQRQLFTLNSPFGAKALFSSLNGAGKEYKAGSILLLVDPEKQDSEQINHMKSAKQRIDVALEPLTHQEANFLHQHYATIANFSNVADKGIGLLADPVGKYFENIEKILKEIQETYKSAYLTRGALIGGQFYVKRAQLFKELESVLKVGFLNKAMKFGEYTKIKDALGLSTSSITHKWDETGIGDIEGYATHIERAAKYMKAMRYTGYVGIGFSALHSLNEIHEACSVGREAECTKKKYTEIGSFSGGIIGSIAGGAVGTGICALVLGTATIEFGGAGALACGVILGTSGSYAAGEYLSSKGVDLGESIYEAAGK</sequence>
<dbReference type="Proteomes" id="UP000029462">
    <property type="component" value="Unassembled WGS sequence"/>
</dbReference>
<organism evidence="1 2">
    <name type="scientific">Pseudescherichia vulneris NBRC 102420</name>
    <dbReference type="NCBI Taxonomy" id="1115515"/>
    <lineage>
        <taxon>Bacteria</taxon>
        <taxon>Pseudomonadati</taxon>
        <taxon>Pseudomonadota</taxon>
        <taxon>Gammaproteobacteria</taxon>
        <taxon>Enterobacterales</taxon>
        <taxon>Enterobacteriaceae</taxon>
        <taxon>Pseudescherichia</taxon>
    </lineage>
</organism>
<dbReference type="Pfam" id="PF05488">
    <property type="entry name" value="PAAR_motif"/>
    <property type="match status" value="1"/>
</dbReference>
<dbReference type="EMBL" id="BBMZ01000007">
    <property type="protein sequence ID" value="GAL57444.1"/>
    <property type="molecule type" value="Genomic_DNA"/>
</dbReference>
<dbReference type="CDD" id="cd14744">
    <property type="entry name" value="PAAR_CT_2"/>
    <property type="match status" value="1"/>
</dbReference>
<comment type="caution">
    <text evidence="1">The sequence shown here is derived from an EMBL/GenBank/DDBJ whole genome shotgun (WGS) entry which is preliminary data.</text>
</comment>
<dbReference type="InterPro" id="IPR008727">
    <property type="entry name" value="PAAR_motif"/>
</dbReference>
<protein>
    <recommendedName>
        <fullName evidence="3">PAAR domain-containing protein</fullName>
    </recommendedName>
</protein>
<name>A0A090V2E8_PSEVU</name>
<reference evidence="1 2" key="1">
    <citation type="submission" date="2014-09" db="EMBL/GenBank/DDBJ databases">
        <title>Whole genome shotgun sequence of Escherichia vulneris NBRC 102420.</title>
        <authorList>
            <person name="Yoshida Y."/>
            <person name="Hosoyama A."/>
            <person name="Tsuchikane K."/>
            <person name="Ohji S."/>
            <person name="Ichikawa N."/>
            <person name="Kimura A."/>
            <person name="Yamazoe A."/>
            <person name="Ezaki T."/>
            <person name="Fujita N."/>
        </authorList>
    </citation>
    <scope>NUCLEOTIDE SEQUENCE [LARGE SCALE GENOMIC DNA]</scope>
    <source>
        <strain evidence="1 2">NBRC 102420</strain>
    </source>
</reference>
<dbReference type="eggNOG" id="COG4104">
    <property type="taxonomic scope" value="Bacteria"/>
</dbReference>